<dbReference type="PANTHER" id="PTHR31973:SF195">
    <property type="entry name" value="MUDR FAMILY TRANSPOSASE"/>
    <property type="match status" value="1"/>
</dbReference>
<dbReference type="PANTHER" id="PTHR31973">
    <property type="entry name" value="POLYPROTEIN, PUTATIVE-RELATED"/>
    <property type="match status" value="1"/>
</dbReference>
<sequence length="724" mass="79621">MYYSKIPKSPLAFYPKKTKETLRFSVENASVLSCFPSFGPSSSSVAGVFCKERLVVCRPSPPSLCASRLCSVPFGGGQPVFPSPSIAVKPIAVAAPYRAEPHSAWPPVPALCVCSISLHSNWRSENRNGLEYLEGRVLEDMHFDLDEWSLQEIVSELQKLGYKGYAKIWYCEPGCQLSSGLRELISDGDSMRMGRLLVSQNVKHCSVYVVDGYREGNGVEICSNDKDYVADEAEYSGNGFVEVEVEGESEATSEEDRFDDSADDGDHEDHFGFDVEDGNDGGVGNAFGGFDGPLNEHDNVQTAGVDDVVNDAVVRDDVEVGEISEGYETEDIDSYEGDSDDMIKKRRYPKYNEAEMSREYVFKVGLEFKSLGQFKDAIREHALLNGRDIRPVSGFDCFRLKTLNGKYTCGRNYSGRLASSSWVSQKIVTNISRGEEMKIATIIQTIQDKYMANISVTKAYWARRKAREEVYGRAILQYGKLRDYCAEIMRTNPGSTTQILVDRPSITHQPRFMRMYICLDSVKQGFLAGCRSIIGVDDCHLKGDHGQQLLVVVGRDPNDNYFPIVVAAVEAETRDSWVEESGYSCLTNKKLAFVIKLRGRSRAASSQPLPTTPASSQQLPTTPAVAASTQPPPILATSASQAPTTATGAVPPTTTTSQQALPLEWPASQPLLAVASVNSQQAPRASSQPLPKTKEFGVRRSGQLNLGVRKQKEAASLHIDISDD</sequence>
<evidence type="ECO:0000313" key="4">
    <source>
        <dbReference type="Proteomes" id="UP000289738"/>
    </source>
</evidence>
<evidence type="ECO:0000259" key="2">
    <source>
        <dbReference type="Pfam" id="PF26130"/>
    </source>
</evidence>
<feature type="compositionally biased region" description="Gly residues" evidence="1">
    <location>
        <begin position="280"/>
        <end position="291"/>
    </location>
</feature>
<protein>
    <recommendedName>
        <fullName evidence="2">PB1-like domain-containing protein</fullName>
    </recommendedName>
</protein>
<comment type="caution">
    <text evidence="3">The sequence shown here is derived from an EMBL/GenBank/DDBJ whole genome shotgun (WGS) entry which is preliminary data.</text>
</comment>
<feature type="region of interest" description="Disordered" evidence="1">
    <location>
        <begin position="677"/>
        <end position="702"/>
    </location>
</feature>
<evidence type="ECO:0000313" key="3">
    <source>
        <dbReference type="EMBL" id="RYR04495.1"/>
    </source>
</evidence>
<name>A0A444YRE5_ARAHY</name>
<reference evidence="3 4" key="1">
    <citation type="submission" date="2019-01" db="EMBL/GenBank/DDBJ databases">
        <title>Sequencing of cultivated peanut Arachis hypogaea provides insights into genome evolution and oil improvement.</title>
        <authorList>
            <person name="Chen X."/>
        </authorList>
    </citation>
    <scope>NUCLEOTIDE SEQUENCE [LARGE SCALE GENOMIC DNA]</scope>
    <source>
        <strain evidence="4">cv. Fuhuasheng</strain>
        <tissue evidence="3">Leaves</tissue>
    </source>
</reference>
<feature type="domain" description="PB1-like" evidence="2">
    <location>
        <begin position="125"/>
        <end position="208"/>
    </location>
</feature>
<proteinExistence type="predicted"/>
<feature type="compositionally biased region" description="Polar residues" evidence="1">
    <location>
        <begin position="604"/>
        <end position="621"/>
    </location>
</feature>
<feature type="region of interest" description="Disordered" evidence="1">
    <location>
        <begin position="604"/>
        <end position="657"/>
    </location>
</feature>
<dbReference type="Pfam" id="PF26130">
    <property type="entry name" value="PB1-like"/>
    <property type="match status" value="1"/>
</dbReference>
<evidence type="ECO:0000256" key="1">
    <source>
        <dbReference type="SAM" id="MobiDB-lite"/>
    </source>
</evidence>
<organism evidence="3 4">
    <name type="scientific">Arachis hypogaea</name>
    <name type="common">Peanut</name>
    <dbReference type="NCBI Taxonomy" id="3818"/>
    <lineage>
        <taxon>Eukaryota</taxon>
        <taxon>Viridiplantae</taxon>
        <taxon>Streptophyta</taxon>
        <taxon>Embryophyta</taxon>
        <taxon>Tracheophyta</taxon>
        <taxon>Spermatophyta</taxon>
        <taxon>Magnoliopsida</taxon>
        <taxon>eudicotyledons</taxon>
        <taxon>Gunneridae</taxon>
        <taxon>Pentapetalae</taxon>
        <taxon>rosids</taxon>
        <taxon>fabids</taxon>
        <taxon>Fabales</taxon>
        <taxon>Fabaceae</taxon>
        <taxon>Papilionoideae</taxon>
        <taxon>50 kb inversion clade</taxon>
        <taxon>dalbergioids sensu lato</taxon>
        <taxon>Dalbergieae</taxon>
        <taxon>Pterocarpus clade</taxon>
        <taxon>Arachis</taxon>
    </lineage>
</organism>
<dbReference type="EMBL" id="SDMP01000016">
    <property type="protein sequence ID" value="RYR04495.1"/>
    <property type="molecule type" value="Genomic_DNA"/>
</dbReference>
<dbReference type="InterPro" id="IPR058594">
    <property type="entry name" value="PB1-like_dom_pln"/>
</dbReference>
<feature type="compositionally biased region" description="Polar residues" evidence="1">
    <location>
        <begin position="677"/>
        <end position="690"/>
    </location>
</feature>
<feature type="compositionally biased region" description="Low complexity" evidence="1">
    <location>
        <begin position="636"/>
        <end position="656"/>
    </location>
</feature>
<feature type="compositionally biased region" description="Acidic residues" evidence="1">
    <location>
        <begin position="246"/>
        <end position="266"/>
    </location>
</feature>
<keyword evidence="4" id="KW-1185">Reference proteome</keyword>
<feature type="region of interest" description="Disordered" evidence="1">
    <location>
        <begin position="246"/>
        <end position="299"/>
    </location>
</feature>
<dbReference type="AlphaFoldDB" id="A0A444YRE5"/>
<accession>A0A444YRE5</accession>
<dbReference type="STRING" id="3818.A0A444YRE5"/>
<dbReference type="Proteomes" id="UP000289738">
    <property type="component" value="Chromosome B06"/>
</dbReference>
<gene>
    <name evidence="3" type="ORF">Ahy_B06g084241</name>
</gene>